<evidence type="ECO:0000313" key="2">
    <source>
        <dbReference type="EMBL" id="AUW47373.1"/>
    </source>
</evidence>
<dbReference type="GO" id="GO:0006508">
    <property type="term" value="P:proteolysis"/>
    <property type="evidence" value="ECO:0007669"/>
    <property type="project" value="UniProtKB-KW"/>
</dbReference>
<keyword evidence="2" id="KW-0614">Plasmid</keyword>
<dbReference type="InterPro" id="IPR053724">
    <property type="entry name" value="OMP_A26_sf"/>
</dbReference>
<reference evidence="2 3" key="1">
    <citation type="submission" date="2017-11" db="EMBL/GenBank/DDBJ databases">
        <title>Complete genome of Rhizobium leguminosarum Norway, an ineffective micro-symbiont.</title>
        <authorList>
            <person name="Hoffrichter A."/>
            <person name="Liang J."/>
            <person name="Brachmann A."/>
            <person name="Marin M."/>
        </authorList>
    </citation>
    <scope>NUCLEOTIDE SEQUENCE [LARGE SCALE GENOMIC DNA]</scope>
    <source>
        <strain evidence="2 3">Norway</strain>
        <plasmid evidence="3">Plasmid prln3</plasmid>
    </source>
</reference>
<proteinExistence type="predicted"/>
<dbReference type="GO" id="GO:0009279">
    <property type="term" value="C:cell outer membrane"/>
    <property type="evidence" value="ECO:0007669"/>
    <property type="project" value="InterPro"/>
</dbReference>
<protein>
    <submittedName>
        <fullName evidence="2">Outer membrane protease</fullName>
    </submittedName>
</protein>
<dbReference type="GO" id="GO:0004190">
    <property type="term" value="F:aspartic-type endopeptidase activity"/>
    <property type="evidence" value="ECO:0007669"/>
    <property type="project" value="InterPro"/>
</dbReference>
<feature type="region of interest" description="Disordered" evidence="1">
    <location>
        <begin position="11"/>
        <end position="59"/>
    </location>
</feature>
<dbReference type="SUPFAM" id="SSF69917">
    <property type="entry name" value="OMPT-like"/>
    <property type="match status" value="1"/>
</dbReference>
<keyword evidence="2" id="KW-0645">Protease</keyword>
<dbReference type="InterPro" id="IPR020080">
    <property type="entry name" value="OM_adhesin/peptidase_omptin"/>
</dbReference>
<dbReference type="EMBL" id="CP025015">
    <property type="protein sequence ID" value="AUW47373.1"/>
    <property type="molecule type" value="Genomic_DNA"/>
</dbReference>
<dbReference type="Proteomes" id="UP000238523">
    <property type="component" value="Plasmid pRLN3"/>
</dbReference>
<dbReference type="AlphaFoldDB" id="A0A2K9ZGH9"/>
<geneLocation type="plasmid" evidence="3">
    <name>prln3</name>
</geneLocation>
<dbReference type="InterPro" id="IPR000036">
    <property type="entry name" value="Peptidase_A26_omptin"/>
</dbReference>
<dbReference type="Pfam" id="PF01278">
    <property type="entry name" value="Omptin"/>
    <property type="match status" value="1"/>
</dbReference>
<evidence type="ECO:0000313" key="3">
    <source>
        <dbReference type="Proteomes" id="UP000238523"/>
    </source>
</evidence>
<dbReference type="PRINTS" id="PR00482">
    <property type="entry name" value="OMPTIN"/>
</dbReference>
<name>A0A2K9ZGH9_RHILE</name>
<feature type="compositionally biased region" description="Basic and acidic residues" evidence="1">
    <location>
        <begin position="37"/>
        <end position="56"/>
    </location>
</feature>
<gene>
    <name evidence="2" type="ORF">CUJ84_pRLN3000246</name>
</gene>
<accession>A0A2K9ZGH9</accession>
<organism evidence="2 3">
    <name type="scientific">Rhizobium leguminosarum</name>
    <dbReference type="NCBI Taxonomy" id="384"/>
    <lineage>
        <taxon>Bacteria</taxon>
        <taxon>Pseudomonadati</taxon>
        <taxon>Pseudomonadota</taxon>
        <taxon>Alphaproteobacteria</taxon>
        <taxon>Hyphomicrobiales</taxon>
        <taxon>Rhizobiaceae</taxon>
        <taxon>Rhizobium/Agrobacterium group</taxon>
        <taxon>Rhizobium</taxon>
    </lineage>
</organism>
<evidence type="ECO:0000256" key="1">
    <source>
        <dbReference type="SAM" id="MobiDB-lite"/>
    </source>
</evidence>
<sequence length="377" mass="40872">MFCDYLHSLKGSTQPASQRHGDTGPSTPVACAADNSDATKRRSEAKKVRPKTEAPDGTRSQLMKRVITGFVVTSCLLVATPSLAAADKTLFSSDDGNFVVFGGLGLANIKAQEFAYYGDHKNSQLNWESKGMTLFTVGADAQFDNGWSVKSSVEIGTGGNGHMVDYDWASPGHEDWSDRSIHPLTELDHYVAGAIQLDRSIYDNETSSIAVGAGVQYTDFKWTAYGGSGIYSSAGGFRDDPWKAPDWERGISYQQQIPIGFLSLSGEYNFGDLTISGDLQTGLSFGINAIDDHWGRHLRFHEDINPAPTIGATVALDYAMTPAASLYLSGSFEQVFNSRGDMQEEDTEEGTRSAWEKDVAGANFQSMSISIGLKVTF</sequence>
<dbReference type="Gene3D" id="2.40.128.90">
    <property type="entry name" value="OMPT-like"/>
    <property type="match status" value="1"/>
</dbReference>
<keyword evidence="2" id="KW-0378">Hydrolase</keyword>